<dbReference type="PATRIC" id="fig|1261131.3.peg.589"/>
<evidence type="ECO:0000313" key="9">
    <source>
        <dbReference type="Proteomes" id="UP000017862"/>
    </source>
</evidence>
<dbReference type="NCBIfam" id="TIGR01979">
    <property type="entry name" value="sufS"/>
    <property type="match status" value="1"/>
</dbReference>
<feature type="domain" description="Aminotransferase class V" evidence="7">
    <location>
        <begin position="25"/>
        <end position="394"/>
    </location>
</feature>
<evidence type="ECO:0000256" key="4">
    <source>
        <dbReference type="ARBA" id="ARBA00022679"/>
    </source>
</evidence>
<organism evidence="8 9">
    <name type="scientific">Candidatus Liberibacter americanus str. Sao Paulo</name>
    <dbReference type="NCBI Taxonomy" id="1261131"/>
    <lineage>
        <taxon>Bacteria</taxon>
        <taxon>Pseudomonadati</taxon>
        <taxon>Pseudomonadota</taxon>
        <taxon>Alphaproteobacteria</taxon>
        <taxon>Hyphomicrobiales</taxon>
        <taxon>Rhizobiaceae</taxon>
        <taxon>Liberibacter</taxon>
    </lineage>
</organism>
<dbReference type="HOGENOM" id="CLU_003433_2_5_5"/>
<accession>U6B8A5</accession>
<dbReference type="Gene3D" id="3.40.640.10">
    <property type="entry name" value="Type I PLP-dependent aspartate aminotransferase-like (Major domain)"/>
    <property type="match status" value="1"/>
</dbReference>
<dbReference type="Proteomes" id="UP000017862">
    <property type="component" value="Chromosome"/>
</dbReference>
<evidence type="ECO:0000256" key="6">
    <source>
        <dbReference type="ARBA" id="ARBA00050776"/>
    </source>
</evidence>
<sequence>MTFDVYSVRRDFPILSRLYKDKSLIYFDNASSAQKPKDVIDSMVHTYSYEYSNIHRGSYFMSDKVTFAYENARSKICDFMNASSKTEIIFTKSSTEAINIVAYGWASHNISEGDEIVLSVMEHNSNIVPWHFLRERYGARLVWVPVDENGCLQIDEFKKCLTDRTKLVAITHMSNVLGTHVPIKDICHIAHERNIPVLVDGSQGCVHISFDVQDLDCDWYVMSGHKLYGPSGIGIIYGKKHRLEEMYPLMGGGGMISELTQDMVSYSDLPYRFEAGTPPISQAIAFGKSIDYMEKLNRESIFSYERELARYTRQRLKEVDGLRLVNDAAEDSPIMSFQLGNISPYDLSVFLSGLGICTRAGMHCANCLLQFLGVKYLCRASLAMYNTREEADKFVEALKSAHKFFS</sequence>
<dbReference type="PANTHER" id="PTHR43586">
    <property type="entry name" value="CYSTEINE DESULFURASE"/>
    <property type="match status" value="1"/>
</dbReference>
<comment type="catalytic activity">
    <reaction evidence="6">
        <text>(sulfur carrier)-H + L-cysteine = (sulfur carrier)-SH + L-alanine</text>
        <dbReference type="Rhea" id="RHEA:43892"/>
        <dbReference type="Rhea" id="RHEA-COMP:14737"/>
        <dbReference type="Rhea" id="RHEA-COMP:14739"/>
        <dbReference type="ChEBI" id="CHEBI:29917"/>
        <dbReference type="ChEBI" id="CHEBI:35235"/>
        <dbReference type="ChEBI" id="CHEBI:57972"/>
        <dbReference type="ChEBI" id="CHEBI:64428"/>
        <dbReference type="EC" id="2.8.1.7"/>
    </reaction>
</comment>
<dbReference type="Pfam" id="PF00266">
    <property type="entry name" value="Aminotran_5"/>
    <property type="match status" value="1"/>
</dbReference>
<evidence type="ECO:0000313" key="8">
    <source>
        <dbReference type="EMBL" id="AHA27967.1"/>
    </source>
</evidence>
<gene>
    <name evidence="8" type="primary">csdB</name>
    <name evidence="8" type="ORF">lam_620</name>
</gene>
<dbReference type="InterPro" id="IPR010970">
    <property type="entry name" value="Cys_dSase_SufS"/>
</dbReference>
<dbReference type="AlphaFoldDB" id="U6B8A5"/>
<reference evidence="8 9" key="1">
    <citation type="journal article" date="2014" name="Mol. Plant Microbe Interact.">
        <title>The complete genome sequence of Candidatus Liberibacter americanus, associated with citrus Huanglongbing.</title>
        <authorList>
            <person name="Wulff N.A."/>
            <person name="Zhang S."/>
            <person name="Setubal J.C."/>
            <person name="Almeida N.F."/>
            <person name="Martins E.C."/>
            <person name="Harakava R."/>
            <person name="Kumar D."/>
            <person name="Rangel L.T."/>
            <person name="Foissac X."/>
            <person name="Bove J."/>
            <person name="Gabriel D.W."/>
        </authorList>
    </citation>
    <scope>NUCLEOTIDE SEQUENCE [LARGE SCALE GENOMIC DNA]</scope>
    <source>
        <strain evidence="8 9">Sao Paulo</strain>
    </source>
</reference>
<protein>
    <recommendedName>
        <fullName evidence="3">cysteine desulfurase</fullName>
        <ecNumber evidence="3">2.8.1.7</ecNumber>
    </recommendedName>
</protein>
<name>U6B8A5_9HYPH</name>
<dbReference type="InterPro" id="IPR015424">
    <property type="entry name" value="PyrdxlP-dep_Trfase"/>
</dbReference>
<dbReference type="EC" id="2.8.1.7" evidence="3"/>
<dbReference type="STRING" id="1261131.lam_620"/>
<dbReference type="EMBL" id="CP006604">
    <property type="protein sequence ID" value="AHA27967.1"/>
    <property type="molecule type" value="Genomic_DNA"/>
</dbReference>
<dbReference type="SUPFAM" id="SSF53383">
    <property type="entry name" value="PLP-dependent transferases"/>
    <property type="match status" value="1"/>
</dbReference>
<dbReference type="GO" id="GO:0006534">
    <property type="term" value="P:cysteine metabolic process"/>
    <property type="evidence" value="ECO:0007669"/>
    <property type="project" value="InterPro"/>
</dbReference>
<dbReference type="RefSeq" id="WP_007557495.1">
    <property type="nucleotide sequence ID" value="NC_022793.1"/>
</dbReference>
<dbReference type="Gene3D" id="3.90.1150.10">
    <property type="entry name" value="Aspartate Aminotransferase, domain 1"/>
    <property type="match status" value="1"/>
</dbReference>
<evidence type="ECO:0000256" key="1">
    <source>
        <dbReference type="ARBA" id="ARBA00001933"/>
    </source>
</evidence>
<evidence type="ECO:0000259" key="7">
    <source>
        <dbReference type="Pfam" id="PF00266"/>
    </source>
</evidence>
<dbReference type="CDD" id="cd06453">
    <property type="entry name" value="SufS_like"/>
    <property type="match status" value="1"/>
</dbReference>
<proteinExistence type="inferred from homology"/>
<dbReference type="InterPro" id="IPR015422">
    <property type="entry name" value="PyrdxlP-dep_Trfase_small"/>
</dbReference>
<comment type="cofactor">
    <cofactor evidence="1">
        <name>pyridoxal 5'-phosphate</name>
        <dbReference type="ChEBI" id="CHEBI:597326"/>
    </cofactor>
</comment>
<evidence type="ECO:0000256" key="3">
    <source>
        <dbReference type="ARBA" id="ARBA00012239"/>
    </source>
</evidence>
<dbReference type="GO" id="GO:0031071">
    <property type="term" value="F:cysteine desulfurase activity"/>
    <property type="evidence" value="ECO:0007669"/>
    <property type="project" value="UniProtKB-EC"/>
</dbReference>
<keyword evidence="5" id="KW-0663">Pyridoxal phosphate</keyword>
<dbReference type="KEGG" id="lar:lam_620"/>
<dbReference type="eggNOG" id="COG0520">
    <property type="taxonomic scope" value="Bacteria"/>
</dbReference>
<dbReference type="InterPro" id="IPR015421">
    <property type="entry name" value="PyrdxlP-dep_Trfase_major"/>
</dbReference>
<dbReference type="GO" id="GO:0030170">
    <property type="term" value="F:pyridoxal phosphate binding"/>
    <property type="evidence" value="ECO:0007669"/>
    <property type="project" value="InterPro"/>
</dbReference>
<dbReference type="PANTHER" id="PTHR43586:SF8">
    <property type="entry name" value="CYSTEINE DESULFURASE 1, CHLOROPLASTIC"/>
    <property type="match status" value="1"/>
</dbReference>
<dbReference type="InterPro" id="IPR000192">
    <property type="entry name" value="Aminotrans_V_dom"/>
</dbReference>
<evidence type="ECO:0000256" key="5">
    <source>
        <dbReference type="ARBA" id="ARBA00022898"/>
    </source>
</evidence>
<keyword evidence="4" id="KW-0808">Transferase</keyword>
<evidence type="ECO:0000256" key="2">
    <source>
        <dbReference type="ARBA" id="ARBA00010447"/>
    </source>
</evidence>
<comment type="similarity">
    <text evidence="2">Belongs to the class-V pyridoxal-phosphate-dependent aminotransferase family. Csd subfamily.</text>
</comment>
<keyword evidence="9" id="KW-1185">Reference proteome</keyword>